<keyword evidence="3" id="KW-1185">Reference proteome</keyword>
<reference evidence="2 3" key="1">
    <citation type="submission" date="2016-11" db="EMBL/GenBank/DDBJ databases">
        <authorList>
            <person name="Jaros S."/>
            <person name="Januszkiewicz K."/>
            <person name="Wedrychowicz H."/>
        </authorList>
    </citation>
    <scope>NUCLEOTIDE SEQUENCE [LARGE SCALE GENOMIC DNA]</scope>
    <source>
        <strain evidence="2 3">CGMCC 1.8863</strain>
    </source>
</reference>
<feature type="transmembrane region" description="Helical" evidence="1">
    <location>
        <begin position="53"/>
        <end position="71"/>
    </location>
</feature>
<dbReference type="Proteomes" id="UP000184231">
    <property type="component" value="Unassembled WGS sequence"/>
</dbReference>
<evidence type="ECO:0000256" key="1">
    <source>
        <dbReference type="SAM" id="Phobius"/>
    </source>
</evidence>
<keyword evidence="1" id="KW-1133">Transmembrane helix</keyword>
<dbReference type="EMBL" id="FQYX01000009">
    <property type="protein sequence ID" value="SHI98338.1"/>
    <property type="molecule type" value="Genomic_DNA"/>
</dbReference>
<protein>
    <recommendedName>
        <fullName evidence="4">DoxX protein</fullName>
    </recommendedName>
</protein>
<keyword evidence="1" id="KW-0812">Transmembrane</keyword>
<proteinExistence type="predicted"/>
<evidence type="ECO:0000313" key="3">
    <source>
        <dbReference type="Proteomes" id="UP000184231"/>
    </source>
</evidence>
<evidence type="ECO:0008006" key="4">
    <source>
        <dbReference type="Google" id="ProtNLM"/>
    </source>
</evidence>
<organism evidence="2 3">
    <name type="scientific">Arenibacter nanhaiticus</name>
    <dbReference type="NCBI Taxonomy" id="558155"/>
    <lineage>
        <taxon>Bacteria</taxon>
        <taxon>Pseudomonadati</taxon>
        <taxon>Bacteroidota</taxon>
        <taxon>Flavobacteriia</taxon>
        <taxon>Flavobacteriales</taxon>
        <taxon>Flavobacteriaceae</taxon>
        <taxon>Arenibacter</taxon>
    </lineage>
</organism>
<name>A0A1M6FKU1_9FLAO</name>
<dbReference type="AlphaFoldDB" id="A0A1M6FKU1"/>
<sequence>MNADVLLVKTVLKYTFGVVPVITGLDKFANLPTDWSHYISENIAGILPFESAVFMKIVGVIEIMAGILVFIKTKQGPMWLS</sequence>
<gene>
    <name evidence="2" type="ORF">SAMN04487911_1092</name>
</gene>
<accession>A0A1M6FKU1</accession>
<dbReference type="RefSeq" id="WP_072764090.1">
    <property type="nucleotide sequence ID" value="NZ_FQYX01000009.1"/>
</dbReference>
<evidence type="ECO:0000313" key="2">
    <source>
        <dbReference type="EMBL" id="SHI98338.1"/>
    </source>
</evidence>
<keyword evidence="1" id="KW-0472">Membrane</keyword>